<evidence type="ECO:0000313" key="6">
    <source>
        <dbReference type="EMBL" id="WCT14612.1"/>
    </source>
</evidence>
<dbReference type="InterPro" id="IPR027417">
    <property type="entry name" value="P-loop_NTPase"/>
</dbReference>
<dbReference type="InterPro" id="IPR003593">
    <property type="entry name" value="AAA+_ATPase"/>
</dbReference>
<comment type="similarity">
    <text evidence="1">Belongs to the ABC transporter superfamily.</text>
</comment>
<dbReference type="PROSITE" id="PS00211">
    <property type="entry name" value="ABC_TRANSPORTER_1"/>
    <property type="match status" value="1"/>
</dbReference>
<dbReference type="InterPro" id="IPR017871">
    <property type="entry name" value="ABC_transporter-like_CS"/>
</dbReference>
<evidence type="ECO:0000313" key="7">
    <source>
        <dbReference type="Proteomes" id="UP001216139"/>
    </source>
</evidence>
<dbReference type="RefSeq" id="WP_273633108.1">
    <property type="nucleotide sequence ID" value="NZ_CP117167.1"/>
</dbReference>
<organism evidence="6 7">
    <name type="scientific">Mucilaginibacter jinjuensis</name>
    <dbReference type="NCBI Taxonomy" id="1176721"/>
    <lineage>
        <taxon>Bacteria</taxon>
        <taxon>Pseudomonadati</taxon>
        <taxon>Bacteroidota</taxon>
        <taxon>Sphingobacteriia</taxon>
        <taxon>Sphingobacteriales</taxon>
        <taxon>Sphingobacteriaceae</taxon>
        <taxon>Mucilaginibacter</taxon>
    </lineage>
</organism>
<proteinExistence type="inferred from homology"/>
<dbReference type="InterPro" id="IPR003439">
    <property type="entry name" value="ABC_transporter-like_ATP-bd"/>
</dbReference>
<dbReference type="Proteomes" id="UP001216139">
    <property type="component" value="Chromosome"/>
</dbReference>
<accession>A0ABY7TE28</accession>
<evidence type="ECO:0000256" key="1">
    <source>
        <dbReference type="ARBA" id="ARBA00005417"/>
    </source>
</evidence>
<keyword evidence="3 6" id="KW-0067">ATP-binding</keyword>
<sequence length="238" mass="26877">MNILEVTNLSKDFNLHILNNKRIEALKNINFTMQEGEIIGLTGKSGSGKSSLMKCIYRTYLASSGEIIYLSREGAIDLVKADDHRIIDLRKNEITYCSQFLSVIPRVSAVDVVCENLFRVEKDKDHARSQAKIMLEQLGLPYELWDAFPVTFSGGEQQRINVARAIIAKPRFLLIDEPTASLDAKTKDVVVDMILQLKAEGTSVLVISHDEYTLERLCDRRIDLKFGEIISEELATNQ</sequence>
<keyword evidence="2" id="KW-0547">Nucleotide-binding</keyword>
<evidence type="ECO:0000256" key="4">
    <source>
        <dbReference type="ARBA" id="ARBA00022967"/>
    </source>
</evidence>
<dbReference type="SUPFAM" id="SSF52540">
    <property type="entry name" value="P-loop containing nucleoside triphosphate hydrolases"/>
    <property type="match status" value="1"/>
</dbReference>
<dbReference type="PANTHER" id="PTHR42798">
    <property type="entry name" value="LIPOPROTEIN-RELEASING SYSTEM ATP-BINDING PROTEIN LOLD"/>
    <property type="match status" value="1"/>
</dbReference>
<reference evidence="6 7" key="1">
    <citation type="submission" date="2023-02" db="EMBL/GenBank/DDBJ databases">
        <title>Genome sequence of Mucilaginibacter jinjuensis strain KACC 16571.</title>
        <authorList>
            <person name="Kim S."/>
            <person name="Heo J."/>
            <person name="Kwon S.-W."/>
        </authorList>
    </citation>
    <scope>NUCLEOTIDE SEQUENCE [LARGE SCALE GENOMIC DNA]</scope>
    <source>
        <strain evidence="6 7">KACC 16571</strain>
    </source>
</reference>
<dbReference type="PROSITE" id="PS50893">
    <property type="entry name" value="ABC_TRANSPORTER_2"/>
    <property type="match status" value="1"/>
</dbReference>
<evidence type="ECO:0000256" key="3">
    <source>
        <dbReference type="ARBA" id="ARBA00022840"/>
    </source>
</evidence>
<feature type="domain" description="ABC transporter" evidence="5">
    <location>
        <begin position="4"/>
        <end position="238"/>
    </location>
</feature>
<keyword evidence="7" id="KW-1185">Reference proteome</keyword>
<gene>
    <name evidence="6" type="ORF">PQO05_11765</name>
</gene>
<keyword evidence="4" id="KW-1278">Translocase</keyword>
<dbReference type="EMBL" id="CP117167">
    <property type="protein sequence ID" value="WCT14612.1"/>
    <property type="molecule type" value="Genomic_DNA"/>
</dbReference>
<dbReference type="SMART" id="SM00382">
    <property type="entry name" value="AAA"/>
    <property type="match status" value="1"/>
</dbReference>
<dbReference type="Pfam" id="PF00005">
    <property type="entry name" value="ABC_tran"/>
    <property type="match status" value="1"/>
</dbReference>
<protein>
    <submittedName>
        <fullName evidence="6">ATP-binding cassette domain-containing protein</fullName>
    </submittedName>
</protein>
<dbReference type="Gene3D" id="3.40.50.300">
    <property type="entry name" value="P-loop containing nucleotide triphosphate hydrolases"/>
    <property type="match status" value="1"/>
</dbReference>
<evidence type="ECO:0000259" key="5">
    <source>
        <dbReference type="PROSITE" id="PS50893"/>
    </source>
</evidence>
<evidence type="ECO:0000256" key="2">
    <source>
        <dbReference type="ARBA" id="ARBA00022741"/>
    </source>
</evidence>
<dbReference type="PANTHER" id="PTHR42798:SF7">
    <property type="entry name" value="ALPHA-D-RIBOSE 1-METHYLPHOSPHONATE 5-TRIPHOSPHATE SYNTHASE SUBUNIT PHNL"/>
    <property type="match status" value="1"/>
</dbReference>
<dbReference type="GO" id="GO:0005524">
    <property type="term" value="F:ATP binding"/>
    <property type="evidence" value="ECO:0007669"/>
    <property type="project" value="UniProtKB-KW"/>
</dbReference>
<name>A0ABY7TE28_9SPHI</name>